<feature type="domain" description="C2H2-type" evidence="2">
    <location>
        <begin position="110"/>
        <end position="130"/>
    </location>
</feature>
<dbReference type="OrthoDB" id="6354171at2759"/>
<dbReference type="SMART" id="SM00355">
    <property type="entry name" value="ZnF_C2H2"/>
    <property type="match status" value="4"/>
</dbReference>
<dbReference type="GO" id="GO:0045944">
    <property type="term" value="P:positive regulation of transcription by RNA polymerase II"/>
    <property type="evidence" value="ECO:0007669"/>
    <property type="project" value="InterPro"/>
</dbReference>
<feature type="domain" description="C2H2-type" evidence="2">
    <location>
        <begin position="74"/>
        <end position="105"/>
    </location>
</feature>
<dbReference type="InterPro" id="IPR013087">
    <property type="entry name" value="Znf_C2H2_type"/>
</dbReference>
<protein>
    <submittedName>
        <fullName evidence="4 5">ATM interactor-like</fullName>
    </submittedName>
</protein>
<dbReference type="KEGG" id="aplc:110986112"/>
<proteinExistence type="predicted"/>
<accession>A0A8B7ZEM4</accession>
<feature type="region of interest" description="Disordered" evidence="1">
    <location>
        <begin position="290"/>
        <end position="317"/>
    </location>
</feature>
<evidence type="ECO:0000313" key="5">
    <source>
        <dbReference type="RefSeq" id="XP_022103448.1"/>
    </source>
</evidence>
<evidence type="ECO:0000256" key="1">
    <source>
        <dbReference type="SAM" id="MobiDB-lite"/>
    </source>
</evidence>
<reference evidence="4 5" key="1">
    <citation type="submission" date="2025-04" db="UniProtKB">
        <authorList>
            <consortium name="RefSeq"/>
        </authorList>
    </citation>
    <scope>IDENTIFICATION</scope>
</reference>
<evidence type="ECO:0000313" key="3">
    <source>
        <dbReference type="Proteomes" id="UP000694845"/>
    </source>
</evidence>
<dbReference type="AlphaFoldDB" id="A0A8B7ZEM4"/>
<keyword evidence="3" id="KW-1185">Reference proteome</keyword>
<dbReference type="GO" id="GO:0000976">
    <property type="term" value="F:transcription cis-regulatory region binding"/>
    <property type="evidence" value="ECO:0007669"/>
    <property type="project" value="InterPro"/>
</dbReference>
<feature type="domain" description="C2H2-type" evidence="2">
    <location>
        <begin position="22"/>
        <end position="47"/>
    </location>
</feature>
<dbReference type="GO" id="GO:0005634">
    <property type="term" value="C:nucleus"/>
    <property type="evidence" value="ECO:0007669"/>
    <property type="project" value="TreeGrafter"/>
</dbReference>
<name>A0A8B7ZEM4_ACAPL</name>
<dbReference type="PANTHER" id="PTHR46664:SF1">
    <property type="entry name" value="ATM INTERACTOR"/>
    <property type="match status" value="1"/>
</dbReference>
<feature type="domain" description="C2H2-type" evidence="2">
    <location>
        <begin position="136"/>
        <end position="159"/>
    </location>
</feature>
<dbReference type="RefSeq" id="XP_022103447.1">
    <property type="nucleotide sequence ID" value="XM_022247755.1"/>
</dbReference>
<sequence>MTTVEVICPSPKELMEQPKRNVPCTVDGCDKLLATTAALKMHVIKRHGIYKNKSERELFSRFPQSKTPAVQKQYFCPVEGCSRHKAGNNPFANMWPLKQHYQQVHGERTYLCRKCDFPFAFELQRRKHEKICGTIFTCSCGVPFTTRQALCMHAMRKKHKLPPKNSDQMQKETPQPQQQVNNEIAPATETSNINENSSLVTVNKVLTIPVPVAQVGHIPRLIVTSQPLQILKAGSSTIQPPSRSKQKTERFLLPKPTILSVNRAAVLHPQTTQIVTINKGVVQSFPVSVAPSQPTKPYKRTLATQTPKWPGSPRNKMANHQHKEVCRSSSLVGGDGGSNSQRLCRDLGMDSHPNSSINCHTQTVVQQNSAHTQTQGDLIMQEAFLSAHIEIPTLGQQAQIPVCEPQQQALQQQPLQQSIIALNRHTQTSQSFQQASVDRLPNSVSIANSLPVQQPHYTVQAGTGFSTNSTSSCDVQTDRWLSSLAQVSDQGTLTDIAGVPTQTDFNVLDFLNLSNSETQTVISQSAFEESTATEHISTQTVRHAADITQTETSIQTTTSDLQDSYMEKIQSTMQTQTNFYSTYLDALLLNESQSQTSPGGSLDSENSASCCQQTQTLTLPAPQTDHQQTQTALPDLSLSTSDFLSLDMYTQTAQQGLRNRNSSLQTQTDSFLEYSLSSMETQTMADFDLGAFDYQSASVQTDSHYQDNYVRQLATTTQVQTQTTCSNSWRLEGADTAARHVQTDMTHAEKLYTLQLSSAGTLTDSHTQTG</sequence>
<evidence type="ECO:0000313" key="4">
    <source>
        <dbReference type="RefSeq" id="XP_022103447.1"/>
    </source>
</evidence>
<feature type="region of interest" description="Disordered" evidence="1">
    <location>
        <begin position="158"/>
        <end position="179"/>
    </location>
</feature>
<dbReference type="GO" id="GO:0000981">
    <property type="term" value="F:DNA-binding transcription factor activity, RNA polymerase II-specific"/>
    <property type="evidence" value="ECO:0007669"/>
    <property type="project" value="TreeGrafter"/>
</dbReference>
<dbReference type="InterPro" id="IPR055303">
    <property type="entry name" value="ATMIN"/>
</dbReference>
<dbReference type="Proteomes" id="UP000694845">
    <property type="component" value="Unplaced"/>
</dbReference>
<dbReference type="PANTHER" id="PTHR46664">
    <property type="entry name" value="ATM INTERACTOR"/>
    <property type="match status" value="1"/>
</dbReference>
<evidence type="ECO:0000259" key="2">
    <source>
        <dbReference type="SMART" id="SM00355"/>
    </source>
</evidence>
<dbReference type="GeneID" id="110986112"/>
<dbReference type="RefSeq" id="XP_022103448.1">
    <property type="nucleotide sequence ID" value="XM_022247756.1"/>
</dbReference>
<organism evidence="3 4">
    <name type="scientific">Acanthaster planci</name>
    <name type="common">Crown-of-thorns starfish</name>
    <dbReference type="NCBI Taxonomy" id="133434"/>
    <lineage>
        <taxon>Eukaryota</taxon>
        <taxon>Metazoa</taxon>
        <taxon>Echinodermata</taxon>
        <taxon>Eleutherozoa</taxon>
        <taxon>Asterozoa</taxon>
        <taxon>Asteroidea</taxon>
        <taxon>Valvatacea</taxon>
        <taxon>Valvatida</taxon>
        <taxon>Acanthasteridae</taxon>
        <taxon>Acanthaster</taxon>
    </lineage>
</organism>
<dbReference type="OMA" id="KQHYQQV"/>
<gene>
    <name evidence="4 5" type="primary">LOC110986112</name>
</gene>